<evidence type="ECO:0000313" key="2">
    <source>
        <dbReference type="EMBL" id="GAG26728.1"/>
    </source>
</evidence>
<sequence length="46" mass="5077">MNLSNIDRKLVDLLQAECPLTKHPYADVGLGLGISEEEVIAQIKQL</sequence>
<dbReference type="Gene3D" id="1.10.10.2890">
    <property type="match status" value="1"/>
</dbReference>
<accession>X0WQC6</accession>
<dbReference type="AlphaFoldDB" id="X0WQC6"/>
<protein>
    <recommendedName>
        <fullName evidence="1">Siroheme decarboxylase NirL-like HTH domain-containing protein</fullName>
    </recommendedName>
</protein>
<reference evidence="2" key="1">
    <citation type="journal article" date="2014" name="Front. Microbiol.">
        <title>High frequency of phylogenetically diverse reductive dehalogenase-homologous genes in deep subseafloor sedimentary metagenomes.</title>
        <authorList>
            <person name="Kawai M."/>
            <person name="Futagami T."/>
            <person name="Toyoda A."/>
            <person name="Takaki Y."/>
            <person name="Nishi S."/>
            <person name="Hori S."/>
            <person name="Arai W."/>
            <person name="Tsubouchi T."/>
            <person name="Morono Y."/>
            <person name="Uchiyama I."/>
            <person name="Ito T."/>
            <person name="Fujiyama A."/>
            <person name="Inagaki F."/>
            <person name="Takami H."/>
        </authorList>
    </citation>
    <scope>NUCLEOTIDE SEQUENCE</scope>
    <source>
        <strain evidence="2">Expedition CK06-06</strain>
    </source>
</reference>
<gene>
    <name evidence="2" type="ORF">S01H1_51920</name>
</gene>
<proteinExistence type="predicted"/>
<dbReference type="InterPro" id="IPR053953">
    <property type="entry name" value="NirdL-like_HTH"/>
</dbReference>
<comment type="caution">
    <text evidence="2">The sequence shown here is derived from an EMBL/GenBank/DDBJ whole genome shotgun (WGS) entry which is preliminary data.</text>
</comment>
<feature type="non-terminal residue" evidence="2">
    <location>
        <position position="46"/>
    </location>
</feature>
<dbReference type="Pfam" id="PF22451">
    <property type="entry name" value="NirdL-like_HTH"/>
    <property type="match status" value="1"/>
</dbReference>
<organism evidence="2">
    <name type="scientific">marine sediment metagenome</name>
    <dbReference type="NCBI Taxonomy" id="412755"/>
    <lineage>
        <taxon>unclassified sequences</taxon>
        <taxon>metagenomes</taxon>
        <taxon>ecological metagenomes</taxon>
    </lineage>
</organism>
<feature type="domain" description="Siroheme decarboxylase NirL-like HTH" evidence="1">
    <location>
        <begin position="7"/>
        <end position="46"/>
    </location>
</feature>
<dbReference type="EMBL" id="BARS01033539">
    <property type="protein sequence ID" value="GAG26728.1"/>
    <property type="molecule type" value="Genomic_DNA"/>
</dbReference>
<name>X0WQC6_9ZZZZ</name>
<evidence type="ECO:0000259" key="1">
    <source>
        <dbReference type="Pfam" id="PF22451"/>
    </source>
</evidence>